<evidence type="ECO:0000313" key="1">
    <source>
        <dbReference type="EMBL" id="AHD06881.1"/>
    </source>
</evidence>
<organism evidence="1 2">
    <name type="scientific">Paenibacillus larvae subsp. larvae DSM 25430</name>
    <dbReference type="NCBI Taxonomy" id="697284"/>
    <lineage>
        <taxon>Bacteria</taxon>
        <taxon>Bacillati</taxon>
        <taxon>Bacillota</taxon>
        <taxon>Bacilli</taxon>
        <taxon>Bacillales</taxon>
        <taxon>Paenibacillaceae</taxon>
        <taxon>Paenibacillus</taxon>
    </lineage>
</organism>
<proteinExistence type="predicted"/>
<dbReference type="HOGENOM" id="CLU_1935951_0_0_9"/>
<dbReference type="KEGG" id="plv:ERIC2_c31270"/>
<sequence length="130" mass="15194">MSHFITPRIFRILCPNIILTEGYEYGSFHFLEPSFLHNYTDSTLNDYISFILKQLYYTYNLQVLTINRLIDTFGSRNIIPTILINGVFTLANDIFELDVQIEMMNEEENSNQEVGYTGHSKNWLSFCVSC</sequence>
<dbReference type="Proteomes" id="UP000029431">
    <property type="component" value="Chromosome"/>
</dbReference>
<gene>
    <name evidence="1" type="ORF">ERIC2_c31270</name>
</gene>
<reference evidence="1 2" key="1">
    <citation type="journal article" date="2014" name="PLoS ONE">
        <title>How to Kill the Honey Bee Larva: Genomic Potential and Virulence Mechanisms of Paenibacillus larvae.</title>
        <authorList>
            <person name="Djukic M."/>
            <person name="Brzuszkiewicz E."/>
            <person name="Funfhaus A."/>
            <person name="Voss J."/>
            <person name="Gollnow K."/>
            <person name="Poppinga L."/>
            <person name="Liesegang H."/>
            <person name="Garcia-Gonzalez E."/>
            <person name="Genersch E."/>
            <person name="Daniel R."/>
        </authorList>
    </citation>
    <scope>NUCLEOTIDE SEQUENCE [LARGE SCALE GENOMIC DNA]</scope>
    <source>
        <strain evidence="1 2">DSM 25430</strain>
    </source>
</reference>
<accession>V9W779</accession>
<dbReference type="AlphaFoldDB" id="V9W779"/>
<name>V9W779_9BACL</name>
<keyword evidence="2" id="KW-1185">Reference proteome</keyword>
<dbReference type="EMBL" id="CP003355">
    <property type="protein sequence ID" value="AHD06881.1"/>
    <property type="molecule type" value="Genomic_DNA"/>
</dbReference>
<dbReference type="PATRIC" id="fig|697284.3.peg.2963"/>
<protein>
    <submittedName>
        <fullName evidence="1">Uncharacterized protein</fullName>
    </submittedName>
</protein>
<evidence type="ECO:0000313" key="2">
    <source>
        <dbReference type="Proteomes" id="UP000029431"/>
    </source>
</evidence>